<dbReference type="InterPro" id="IPR028893">
    <property type="entry name" value="A_deaminase"/>
</dbReference>
<dbReference type="NCBIfam" id="NF006846">
    <property type="entry name" value="PRK09358.1-1"/>
    <property type="match status" value="1"/>
</dbReference>
<comment type="similarity">
    <text evidence="9">Belongs to the metallo-dependent hydrolases superfamily. Adenosine and AMP deaminases family. Adenosine deaminase subfamily.</text>
</comment>
<keyword evidence="5 9" id="KW-0546">Nucleotide metabolism</keyword>
<dbReference type="InterPro" id="IPR032466">
    <property type="entry name" value="Metal_Hydrolase"/>
</dbReference>
<comment type="caution">
    <text evidence="11">The sequence shown here is derived from an EMBL/GenBank/DDBJ whole genome shotgun (WGS) entry which is preliminary data.</text>
</comment>
<feature type="binding site" evidence="9">
    <location>
        <position position="14"/>
    </location>
    <ligand>
        <name>Zn(2+)</name>
        <dbReference type="ChEBI" id="CHEBI:29105"/>
        <note>catalytic</note>
    </ligand>
</feature>
<keyword evidence="2 9" id="KW-0479">Metal-binding</keyword>
<feature type="binding site" evidence="9">
    <location>
        <position position="278"/>
    </location>
    <ligand>
        <name>Zn(2+)</name>
        <dbReference type="ChEBI" id="CHEBI:29105"/>
        <note>catalytic</note>
    </ligand>
</feature>
<dbReference type="GO" id="GO:0009117">
    <property type="term" value="P:nucleotide metabolic process"/>
    <property type="evidence" value="ECO:0007669"/>
    <property type="project" value="UniProtKB-KW"/>
</dbReference>
<dbReference type="CDD" id="cd01320">
    <property type="entry name" value="ADA"/>
    <property type="match status" value="1"/>
</dbReference>
<feature type="binding site" evidence="9">
    <location>
        <position position="16"/>
    </location>
    <ligand>
        <name>substrate</name>
    </ligand>
</feature>
<feature type="binding site" evidence="9">
    <location>
        <position position="279"/>
    </location>
    <ligand>
        <name>substrate</name>
    </ligand>
</feature>
<dbReference type="GO" id="GO:0046103">
    <property type="term" value="P:inosine biosynthetic process"/>
    <property type="evidence" value="ECO:0007669"/>
    <property type="project" value="TreeGrafter"/>
</dbReference>
<dbReference type="Proteomes" id="UP000239007">
    <property type="component" value="Unassembled WGS sequence"/>
</dbReference>
<gene>
    <name evidence="9" type="primary">add</name>
    <name evidence="11" type="ORF">BTO11_14740</name>
</gene>
<dbReference type="GO" id="GO:0006154">
    <property type="term" value="P:adenosine catabolic process"/>
    <property type="evidence" value="ECO:0007669"/>
    <property type="project" value="TreeGrafter"/>
</dbReference>
<dbReference type="Gene3D" id="3.20.20.140">
    <property type="entry name" value="Metal-dependent hydrolases"/>
    <property type="match status" value="1"/>
</dbReference>
<feature type="binding site" evidence="9">
    <location>
        <position position="14"/>
    </location>
    <ligand>
        <name>substrate</name>
    </ligand>
</feature>
<comment type="catalytic activity">
    <reaction evidence="8">
        <text>2'-deoxyadenosine + H2O + H(+) = 2'-deoxyinosine + NH4(+)</text>
        <dbReference type="Rhea" id="RHEA:28190"/>
        <dbReference type="ChEBI" id="CHEBI:15377"/>
        <dbReference type="ChEBI" id="CHEBI:15378"/>
        <dbReference type="ChEBI" id="CHEBI:17256"/>
        <dbReference type="ChEBI" id="CHEBI:28938"/>
        <dbReference type="ChEBI" id="CHEBI:28997"/>
        <dbReference type="EC" id="3.5.4.4"/>
    </reaction>
    <physiologicalReaction direction="left-to-right" evidence="8">
        <dbReference type="Rhea" id="RHEA:28191"/>
    </physiologicalReaction>
</comment>
<keyword evidence="12" id="KW-1185">Reference proteome</keyword>
<dbReference type="PANTHER" id="PTHR11409:SF43">
    <property type="entry name" value="ADENOSINE DEAMINASE"/>
    <property type="match status" value="1"/>
</dbReference>
<dbReference type="InterPro" id="IPR001365">
    <property type="entry name" value="A_deaminase_dom"/>
</dbReference>
<dbReference type="HAMAP" id="MF_00540">
    <property type="entry name" value="A_deaminase"/>
    <property type="match status" value="1"/>
</dbReference>
<dbReference type="GO" id="GO:0005829">
    <property type="term" value="C:cytosol"/>
    <property type="evidence" value="ECO:0007669"/>
    <property type="project" value="TreeGrafter"/>
</dbReference>
<evidence type="ECO:0000256" key="9">
    <source>
        <dbReference type="HAMAP-Rule" id="MF_00540"/>
    </source>
</evidence>
<keyword evidence="3 9" id="KW-0378">Hydrolase</keyword>
<dbReference type="RefSeq" id="WP_105053306.1">
    <property type="nucleotide sequence ID" value="NZ_BMYG01000001.1"/>
</dbReference>
<dbReference type="FunFam" id="3.20.20.140:FF:000009">
    <property type="entry name" value="Adenosine deaminase"/>
    <property type="match status" value="1"/>
</dbReference>
<sequence>MIDQYLPLVDLHRHLDGNINPATIWDLAQEHNIKLPGNTVEEFTPHAQIQDQTSDLLAFLKKLDYGVSVLANLDAVYRVAYENVKDAKQQGLDYTELRFSPYYMAEAFKLNIAEVVNVVADAVSTASKEFNVKTNLIGILSRTYGADICKQELQGILAHKDKITALDLAGDELNYPAHMFVDHFKQARDAGLKITVHAGEAAGPESIWNAINLLGATRIGHGVAATQDMKLMDYLRDNNIAIESCPTSNYQTATVQDLTKHPLKTFLDHGIIVCLNTDDPGVSNITLEHEYNLATNTLGLTQAELKQVQINGVHAAFLSEQEKQALMTIKKG</sequence>
<dbReference type="GO" id="GO:0004000">
    <property type="term" value="F:adenosine deaminase activity"/>
    <property type="evidence" value="ECO:0007669"/>
    <property type="project" value="UniProtKB-UniRule"/>
</dbReference>
<reference evidence="11 12" key="1">
    <citation type="submission" date="2016-12" db="EMBL/GenBank/DDBJ databases">
        <title>Diversity of luminous bacteria.</title>
        <authorList>
            <person name="Yoshizawa S."/>
            <person name="Kogure K."/>
        </authorList>
    </citation>
    <scope>NUCLEOTIDE SEQUENCE [LARGE SCALE GENOMIC DNA]</scope>
    <source>
        <strain evidence="11 12">SA4-48</strain>
    </source>
</reference>
<evidence type="ECO:0000313" key="11">
    <source>
        <dbReference type="EMBL" id="PQJ54782.1"/>
    </source>
</evidence>
<dbReference type="GO" id="GO:0046936">
    <property type="term" value="F:2'-deoxyadenosine deaminase activity"/>
    <property type="evidence" value="ECO:0007669"/>
    <property type="project" value="RHEA"/>
</dbReference>
<feature type="binding site" evidence="9">
    <location>
        <position position="197"/>
    </location>
    <ligand>
        <name>Zn(2+)</name>
        <dbReference type="ChEBI" id="CHEBI:29105"/>
        <note>catalytic</note>
    </ligand>
</feature>
<feature type="domain" description="Adenosine deaminase" evidence="10">
    <location>
        <begin position="7"/>
        <end position="327"/>
    </location>
</feature>
<dbReference type="GO" id="GO:0043103">
    <property type="term" value="P:hypoxanthine salvage"/>
    <property type="evidence" value="ECO:0007669"/>
    <property type="project" value="TreeGrafter"/>
</dbReference>
<proteinExistence type="inferred from homology"/>
<evidence type="ECO:0000256" key="7">
    <source>
        <dbReference type="ARBA" id="ARBA00047989"/>
    </source>
</evidence>
<organism evidence="11 12">
    <name type="scientific">Psychrosphaera saromensis</name>
    <dbReference type="NCBI Taxonomy" id="716813"/>
    <lineage>
        <taxon>Bacteria</taxon>
        <taxon>Pseudomonadati</taxon>
        <taxon>Pseudomonadota</taxon>
        <taxon>Gammaproteobacteria</taxon>
        <taxon>Alteromonadales</taxon>
        <taxon>Pseudoalteromonadaceae</taxon>
        <taxon>Psychrosphaera</taxon>
    </lineage>
</organism>
<protein>
    <recommendedName>
        <fullName evidence="1 9">Adenosine deaminase</fullName>
        <ecNumber evidence="1 9">3.5.4.4</ecNumber>
    </recommendedName>
    <alternativeName>
        <fullName evidence="6 9">Adenosine aminohydrolase</fullName>
    </alternativeName>
</protein>
<dbReference type="OrthoDB" id="105475at2"/>
<dbReference type="Pfam" id="PF00962">
    <property type="entry name" value="A_deaminase"/>
    <property type="match status" value="1"/>
</dbReference>
<evidence type="ECO:0000256" key="5">
    <source>
        <dbReference type="ARBA" id="ARBA00023080"/>
    </source>
</evidence>
<evidence type="ECO:0000256" key="4">
    <source>
        <dbReference type="ARBA" id="ARBA00022833"/>
    </source>
</evidence>
<keyword evidence="4 9" id="KW-0862">Zinc</keyword>
<evidence type="ECO:0000256" key="1">
    <source>
        <dbReference type="ARBA" id="ARBA00012784"/>
    </source>
</evidence>
<dbReference type="AlphaFoldDB" id="A0A2S7UZ55"/>
<evidence type="ECO:0000256" key="6">
    <source>
        <dbReference type="ARBA" id="ARBA00031852"/>
    </source>
</evidence>
<evidence type="ECO:0000259" key="10">
    <source>
        <dbReference type="Pfam" id="PF00962"/>
    </source>
</evidence>
<dbReference type="EC" id="3.5.4.4" evidence="1 9"/>
<dbReference type="NCBIfam" id="TIGR01430">
    <property type="entry name" value="aden_deam"/>
    <property type="match status" value="1"/>
</dbReference>
<accession>A0A2S7UZ55</accession>
<evidence type="ECO:0000256" key="2">
    <source>
        <dbReference type="ARBA" id="ARBA00022723"/>
    </source>
</evidence>
<feature type="site" description="Important for catalytic activity" evidence="9">
    <location>
        <position position="221"/>
    </location>
</feature>
<feature type="binding site" evidence="9">
    <location>
        <position position="170"/>
    </location>
    <ligand>
        <name>substrate</name>
    </ligand>
</feature>
<dbReference type="PANTHER" id="PTHR11409">
    <property type="entry name" value="ADENOSINE DEAMINASE"/>
    <property type="match status" value="1"/>
</dbReference>
<evidence type="ECO:0000313" key="12">
    <source>
        <dbReference type="Proteomes" id="UP000239007"/>
    </source>
</evidence>
<dbReference type="EMBL" id="MSCH01000003">
    <property type="protein sequence ID" value="PQJ54782.1"/>
    <property type="molecule type" value="Genomic_DNA"/>
</dbReference>
<comment type="function">
    <text evidence="9">Catalyzes the hydrolytic deamination of adenosine and 2-deoxyadenosine.</text>
</comment>
<comment type="catalytic activity">
    <reaction evidence="7">
        <text>adenosine + H2O + H(+) = inosine + NH4(+)</text>
        <dbReference type="Rhea" id="RHEA:24408"/>
        <dbReference type="ChEBI" id="CHEBI:15377"/>
        <dbReference type="ChEBI" id="CHEBI:15378"/>
        <dbReference type="ChEBI" id="CHEBI:16335"/>
        <dbReference type="ChEBI" id="CHEBI:17596"/>
        <dbReference type="ChEBI" id="CHEBI:28938"/>
        <dbReference type="EC" id="3.5.4.4"/>
    </reaction>
    <physiologicalReaction direction="left-to-right" evidence="7">
        <dbReference type="Rhea" id="RHEA:24409"/>
    </physiologicalReaction>
</comment>
<dbReference type="GO" id="GO:0009168">
    <property type="term" value="P:purine ribonucleoside monophosphate biosynthetic process"/>
    <property type="evidence" value="ECO:0007669"/>
    <property type="project" value="UniProtKB-UniRule"/>
</dbReference>
<evidence type="ECO:0000256" key="8">
    <source>
        <dbReference type="ARBA" id="ARBA00049213"/>
    </source>
</evidence>
<evidence type="ECO:0000256" key="3">
    <source>
        <dbReference type="ARBA" id="ARBA00022801"/>
    </source>
</evidence>
<comment type="cofactor">
    <cofactor evidence="9">
        <name>Zn(2+)</name>
        <dbReference type="ChEBI" id="CHEBI:29105"/>
    </cofactor>
    <text evidence="9">Binds 1 zinc ion per subunit.</text>
</comment>
<dbReference type="InterPro" id="IPR006330">
    <property type="entry name" value="Ado/ade_deaminase"/>
</dbReference>
<dbReference type="GO" id="GO:0008270">
    <property type="term" value="F:zinc ion binding"/>
    <property type="evidence" value="ECO:0007669"/>
    <property type="project" value="UniProtKB-UniRule"/>
</dbReference>
<feature type="active site" description="Proton donor" evidence="9">
    <location>
        <position position="200"/>
    </location>
</feature>
<name>A0A2S7UZ55_9GAMM</name>
<dbReference type="SUPFAM" id="SSF51556">
    <property type="entry name" value="Metallo-dependent hydrolases"/>
    <property type="match status" value="1"/>
</dbReference>
<feature type="binding site" evidence="9">
    <location>
        <position position="12"/>
    </location>
    <ligand>
        <name>Zn(2+)</name>
        <dbReference type="ChEBI" id="CHEBI:29105"/>
        <note>catalytic</note>
    </ligand>
</feature>